<evidence type="ECO:0000256" key="1">
    <source>
        <dbReference type="ARBA" id="ARBA00010641"/>
    </source>
</evidence>
<proteinExistence type="inferred from homology"/>
<dbReference type="Pfam" id="PF08281">
    <property type="entry name" value="Sigma70_r4_2"/>
    <property type="match status" value="1"/>
</dbReference>
<dbReference type="InterPro" id="IPR013249">
    <property type="entry name" value="RNA_pol_sigma70_r4_t2"/>
</dbReference>
<dbReference type="Gene3D" id="1.10.1740.10">
    <property type="match status" value="1"/>
</dbReference>
<comment type="similarity">
    <text evidence="1">Belongs to the sigma-70 factor family. ECF subfamily.</text>
</comment>
<evidence type="ECO:0000256" key="4">
    <source>
        <dbReference type="ARBA" id="ARBA00023125"/>
    </source>
</evidence>
<dbReference type="InterPro" id="IPR013325">
    <property type="entry name" value="RNA_pol_sigma_r2"/>
</dbReference>
<dbReference type="InterPro" id="IPR039425">
    <property type="entry name" value="RNA_pol_sigma-70-like"/>
</dbReference>
<dbReference type="OrthoDB" id="670026at2"/>
<dbReference type="InterPro" id="IPR014284">
    <property type="entry name" value="RNA_pol_sigma-70_dom"/>
</dbReference>
<keyword evidence="4" id="KW-0238">DNA-binding</keyword>
<dbReference type="NCBIfam" id="TIGR02937">
    <property type="entry name" value="sigma70-ECF"/>
    <property type="match status" value="1"/>
</dbReference>
<dbReference type="Gene3D" id="1.10.10.10">
    <property type="entry name" value="Winged helix-like DNA-binding domain superfamily/Winged helix DNA-binding domain"/>
    <property type="match status" value="1"/>
</dbReference>
<comment type="caution">
    <text evidence="8">The sequence shown here is derived from an EMBL/GenBank/DDBJ whole genome shotgun (WGS) entry which is preliminary data.</text>
</comment>
<sequence>MSEISFRNDIMPLKNQLYRLALRITLDNAEAEDIVQETLIKVWNQRDRWNEIENIPAFCFTICRNLSLDSIKRQANQHQSLDNTPVEHTDNAITPSEKAIQRDQVNLVRHIVDNLPEKQRSCIQLRDFEGKTYKDIAEILNISTEQVKVNIFRARQTIKLRFQDLDDYGL</sequence>
<dbReference type="InterPro" id="IPR013324">
    <property type="entry name" value="RNA_pol_sigma_r3/r4-like"/>
</dbReference>
<evidence type="ECO:0000313" key="8">
    <source>
        <dbReference type="EMBL" id="PVX58053.1"/>
    </source>
</evidence>
<evidence type="ECO:0000313" key="9">
    <source>
        <dbReference type="Proteomes" id="UP000245870"/>
    </source>
</evidence>
<dbReference type="GO" id="GO:0006352">
    <property type="term" value="P:DNA-templated transcription initiation"/>
    <property type="evidence" value="ECO:0007669"/>
    <property type="project" value="InterPro"/>
</dbReference>
<dbReference type="InterPro" id="IPR007627">
    <property type="entry name" value="RNA_pol_sigma70_r2"/>
</dbReference>
<dbReference type="Proteomes" id="UP000245870">
    <property type="component" value="Unassembled WGS sequence"/>
</dbReference>
<evidence type="ECO:0000256" key="3">
    <source>
        <dbReference type="ARBA" id="ARBA00023082"/>
    </source>
</evidence>
<keyword evidence="3" id="KW-0731">Sigma factor</keyword>
<protein>
    <submittedName>
        <fullName evidence="8">RNA polymerase sigma-70 factor (ECF subfamily)</fullName>
    </submittedName>
</protein>
<feature type="domain" description="RNA polymerase sigma-70 region 2" evidence="6">
    <location>
        <begin position="13"/>
        <end position="75"/>
    </location>
</feature>
<dbReference type="InterPro" id="IPR036388">
    <property type="entry name" value="WH-like_DNA-bd_sf"/>
</dbReference>
<dbReference type="Pfam" id="PF04542">
    <property type="entry name" value="Sigma70_r2"/>
    <property type="match status" value="1"/>
</dbReference>
<keyword evidence="9" id="KW-1185">Reference proteome</keyword>
<gene>
    <name evidence="8" type="ORF">C7379_103179</name>
</gene>
<accession>A0A2U0UK92</accession>
<dbReference type="EMBL" id="QENY01000003">
    <property type="protein sequence ID" value="PVX58053.1"/>
    <property type="molecule type" value="Genomic_DNA"/>
</dbReference>
<dbReference type="PANTHER" id="PTHR43133">
    <property type="entry name" value="RNA POLYMERASE ECF-TYPE SIGMA FACTO"/>
    <property type="match status" value="1"/>
</dbReference>
<dbReference type="SUPFAM" id="SSF88946">
    <property type="entry name" value="Sigma2 domain of RNA polymerase sigma factors"/>
    <property type="match status" value="1"/>
</dbReference>
<evidence type="ECO:0000259" key="6">
    <source>
        <dbReference type="Pfam" id="PF04542"/>
    </source>
</evidence>
<dbReference type="PANTHER" id="PTHR43133:SF8">
    <property type="entry name" value="RNA POLYMERASE SIGMA FACTOR HI_1459-RELATED"/>
    <property type="match status" value="1"/>
</dbReference>
<feature type="domain" description="RNA polymerase sigma factor 70 region 4 type 2" evidence="7">
    <location>
        <begin position="108"/>
        <end position="157"/>
    </location>
</feature>
<dbReference type="RefSeq" id="WP_116615892.1">
    <property type="nucleotide sequence ID" value="NZ_CALDWB010000005.1"/>
</dbReference>
<evidence type="ECO:0000259" key="7">
    <source>
        <dbReference type="Pfam" id="PF08281"/>
    </source>
</evidence>
<dbReference type="GO" id="GO:0003677">
    <property type="term" value="F:DNA binding"/>
    <property type="evidence" value="ECO:0007669"/>
    <property type="project" value="UniProtKB-KW"/>
</dbReference>
<dbReference type="CDD" id="cd06171">
    <property type="entry name" value="Sigma70_r4"/>
    <property type="match status" value="1"/>
</dbReference>
<keyword evidence="2" id="KW-0805">Transcription regulation</keyword>
<evidence type="ECO:0000256" key="5">
    <source>
        <dbReference type="ARBA" id="ARBA00023163"/>
    </source>
</evidence>
<dbReference type="AlphaFoldDB" id="A0A2U0UK92"/>
<organism evidence="8 9">
    <name type="scientific">Hallella colorans</name>
    <dbReference type="NCBI Taxonomy" id="1703337"/>
    <lineage>
        <taxon>Bacteria</taxon>
        <taxon>Pseudomonadati</taxon>
        <taxon>Bacteroidota</taxon>
        <taxon>Bacteroidia</taxon>
        <taxon>Bacteroidales</taxon>
        <taxon>Prevotellaceae</taxon>
        <taxon>Hallella</taxon>
    </lineage>
</organism>
<dbReference type="GO" id="GO:0016987">
    <property type="term" value="F:sigma factor activity"/>
    <property type="evidence" value="ECO:0007669"/>
    <property type="project" value="UniProtKB-KW"/>
</dbReference>
<name>A0A2U0UK92_9BACT</name>
<dbReference type="SUPFAM" id="SSF88659">
    <property type="entry name" value="Sigma3 and sigma4 domains of RNA polymerase sigma factors"/>
    <property type="match status" value="1"/>
</dbReference>
<keyword evidence="5" id="KW-0804">Transcription</keyword>
<reference evidence="8 9" key="1">
    <citation type="submission" date="2018-05" db="EMBL/GenBank/DDBJ databases">
        <title>Genomic Encyclopedia of Type Strains, Phase IV (KMG-IV): sequencing the most valuable type-strain genomes for metagenomic binning, comparative biology and taxonomic classification.</title>
        <authorList>
            <person name="Goeker M."/>
        </authorList>
    </citation>
    <scope>NUCLEOTIDE SEQUENCE [LARGE SCALE GENOMIC DNA]</scope>
    <source>
        <strain evidence="8 9">DSM 100333</strain>
    </source>
</reference>
<evidence type="ECO:0000256" key="2">
    <source>
        <dbReference type="ARBA" id="ARBA00023015"/>
    </source>
</evidence>